<evidence type="ECO:0000256" key="1">
    <source>
        <dbReference type="SAM" id="MobiDB-lite"/>
    </source>
</evidence>
<feature type="region of interest" description="Disordered" evidence="1">
    <location>
        <begin position="13"/>
        <end position="32"/>
    </location>
</feature>
<comment type="caution">
    <text evidence="3">The sequence shown here is derived from an EMBL/GenBank/DDBJ whole genome shotgun (WGS) entry which is preliminary data.</text>
</comment>
<protein>
    <recommendedName>
        <fullName evidence="2">Cch helix turn helix domain-containing protein</fullName>
    </recommendedName>
</protein>
<dbReference type="EMBL" id="BORR01000002">
    <property type="protein sequence ID" value="GIO35722.1"/>
    <property type="molecule type" value="Genomic_DNA"/>
</dbReference>
<feature type="domain" description="Cch helix turn helix" evidence="2">
    <location>
        <begin position="150"/>
        <end position="261"/>
    </location>
</feature>
<evidence type="ECO:0000313" key="4">
    <source>
        <dbReference type="Proteomes" id="UP000681162"/>
    </source>
</evidence>
<keyword evidence="4" id="KW-1185">Reference proteome</keyword>
<dbReference type="InterPro" id="IPR040538">
    <property type="entry name" value="Cch_HTH"/>
</dbReference>
<name>A0A919XS70_9BACL</name>
<proteinExistence type="predicted"/>
<dbReference type="Proteomes" id="UP000681162">
    <property type="component" value="Unassembled WGS sequence"/>
</dbReference>
<reference evidence="3 4" key="1">
    <citation type="submission" date="2021-03" db="EMBL/GenBank/DDBJ databases">
        <title>Antimicrobial resistance genes in bacteria isolated from Japanese honey, and their potential for conferring macrolide and lincosamide resistance in the American foulbrood pathogen Paenibacillus larvae.</title>
        <authorList>
            <person name="Okamoto M."/>
            <person name="Kumagai M."/>
            <person name="Kanamori H."/>
            <person name="Takamatsu D."/>
        </authorList>
    </citation>
    <scope>NUCLEOTIDE SEQUENCE [LARGE SCALE GENOMIC DNA]</scope>
    <source>
        <strain evidence="3 4">J41TS12</strain>
    </source>
</reference>
<evidence type="ECO:0000313" key="3">
    <source>
        <dbReference type="EMBL" id="GIO35722.1"/>
    </source>
</evidence>
<sequence length="272" mass="30608">MDKEKKVFKVLNGELPSSTPGVQPKVRGGSYPSARIPEDVRKEIDPDWGVQILLEEHPEYDGKVFVIKMTSKWGPTEPIFFLPSDLYDSKGQKKIIKELVNKGRFIPDEIQALVEYVDCLKVTGPGVITIDDGSYKQYILETSDSVEGEIVDKVYKLIVDYVVDNISVFPTRKSNGFRKEDCHGAFLDDTVSMRKYGGLTVAIIETRMQEIVGIRNTKKLNAVLKELANRGVFHPGESESRKKVTLAERIVVNVYIFSIDQSLLPKEVIKGV</sequence>
<dbReference type="AlphaFoldDB" id="A0A919XS70"/>
<accession>A0A919XS70</accession>
<gene>
    <name evidence="3" type="ORF">J41TS12_05830</name>
</gene>
<organism evidence="3 4">
    <name type="scientific">Paenibacillus antibioticophila</name>
    <dbReference type="NCBI Taxonomy" id="1274374"/>
    <lineage>
        <taxon>Bacteria</taxon>
        <taxon>Bacillati</taxon>
        <taxon>Bacillota</taxon>
        <taxon>Bacilli</taxon>
        <taxon>Bacillales</taxon>
        <taxon>Paenibacillaceae</taxon>
        <taxon>Paenibacillus</taxon>
    </lineage>
</organism>
<evidence type="ECO:0000259" key="2">
    <source>
        <dbReference type="Pfam" id="PF18662"/>
    </source>
</evidence>
<dbReference type="RefSeq" id="WP_212938128.1">
    <property type="nucleotide sequence ID" value="NZ_BORR01000002.1"/>
</dbReference>
<dbReference type="Pfam" id="PF18662">
    <property type="entry name" value="HTH_56"/>
    <property type="match status" value="1"/>
</dbReference>